<dbReference type="GO" id="GO:0019825">
    <property type="term" value="F:oxygen binding"/>
    <property type="evidence" value="ECO:0007669"/>
    <property type="project" value="InterPro"/>
</dbReference>
<dbReference type="STRING" id="560819.SAMN05428998_13510"/>
<dbReference type="Pfam" id="PF01152">
    <property type="entry name" value="Bac_globin"/>
    <property type="match status" value="1"/>
</dbReference>
<evidence type="ECO:0000256" key="4">
    <source>
        <dbReference type="ARBA" id="ARBA00023004"/>
    </source>
</evidence>
<reference evidence="5 6" key="1">
    <citation type="submission" date="2017-04" db="EMBL/GenBank/DDBJ databases">
        <authorList>
            <person name="Afonso C.L."/>
            <person name="Miller P.J."/>
            <person name="Scott M.A."/>
            <person name="Spackman E."/>
            <person name="Goraichik I."/>
            <person name="Dimitrov K.M."/>
            <person name="Suarez D.L."/>
            <person name="Swayne D.E."/>
        </authorList>
    </citation>
    <scope>NUCLEOTIDE SEQUENCE [LARGE SCALE GENOMIC DNA]</scope>
    <source>
        <strain evidence="5 6">USBA 355</strain>
    </source>
</reference>
<keyword evidence="4" id="KW-0408">Iron</keyword>
<keyword evidence="6" id="KW-1185">Reference proteome</keyword>
<dbReference type="AlphaFoldDB" id="A0A1Y6CUN4"/>
<dbReference type="InterPro" id="IPR012292">
    <property type="entry name" value="Globin/Proto"/>
</dbReference>
<proteinExistence type="predicted"/>
<keyword evidence="2" id="KW-0349">Heme</keyword>
<dbReference type="Gene3D" id="1.10.490.10">
    <property type="entry name" value="Globins"/>
    <property type="match status" value="1"/>
</dbReference>
<gene>
    <name evidence="5" type="ORF">SAMN05428998_13510</name>
</gene>
<name>A0A1Y6CUN4_9PROT</name>
<dbReference type="GO" id="GO:0046872">
    <property type="term" value="F:metal ion binding"/>
    <property type="evidence" value="ECO:0007669"/>
    <property type="project" value="UniProtKB-KW"/>
</dbReference>
<sequence>MDAPRLHPNPLRLPVHPAVTEALIERLVRRFYGKVRRDPALGPIFAAAIGEEWEPHLAKMFAFWSSVMRMTGRYKGKPVPAHLRLKSIAPEHFEAWLGLFRETAAELCEPEVAGLFVERAERIAESLQLALFYKPGLSPAFGGTGASPDLADR</sequence>
<evidence type="ECO:0000256" key="1">
    <source>
        <dbReference type="ARBA" id="ARBA00022448"/>
    </source>
</evidence>
<evidence type="ECO:0000313" key="5">
    <source>
        <dbReference type="EMBL" id="SMF76057.1"/>
    </source>
</evidence>
<evidence type="ECO:0000313" key="6">
    <source>
        <dbReference type="Proteomes" id="UP000192917"/>
    </source>
</evidence>
<organism evidence="5 6">
    <name type="scientific">Tistlia consotensis USBA 355</name>
    <dbReference type="NCBI Taxonomy" id="560819"/>
    <lineage>
        <taxon>Bacteria</taxon>
        <taxon>Pseudomonadati</taxon>
        <taxon>Pseudomonadota</taxon>
        <taxon>Alphaproteobacteria</taxon>
        <taxon>Rhodospirillales</taxon>
        <taxon>Rhodovibrionaceae</taxon>
        <taxon>Tistlia</taxon>
    </lineage>
</organism>
<keyword evidence="3" id="KW-0479">Metal-binding</keyword>
<dbReference type="RefSeq" id="WP_085125919.1">
    <property type="nucleotide sequence ID" value="NZ_FWZX01000035.1"/>
</dbReference>
<dbReference type="EMBL" id="FWZX01000035">
    <property type="protein sequence ID" value="SMF76057.1"/>
    <property type="molecule type" value="Genomic_DNA"/>
</dbReference>
<protein>
    <submittedName>
        <fullName evidence="5">Hemoglobin</fullName>
    </submittedName>
</protein>
<dbReference type="CDD" id="cd08916">
    <property type="entry name" value="TrHb3_P"/>
    <property type="match status" value="1"/>
</dbReference>
<evidence type="ECO:0000256" key="2">
    <source>
        <dbReference type="ARBA" id="ARBA00022617"/>
    </source>
</evidence>
<evidence type="ECO:0000256" key="3">
    <source>
        <dbReference type="ARBA" id="ARBA00022723"/>
    </source>
</evidence>
<accession>A0A1Y6CUN4</accession>
<dbReference type="SUPFAM" id="SSF46458">
    <property type="entry name" value="Globin-like"/>
    <property type="match status" value="1"/>
</dbReference>
<keyword evidence="1" id="KW-0813">Transport</keyword>
<dbReference type="InterPro" id="IPR009050">
    <property type="entry name" value="Globin-like_sf"/>
</dbReference>
<dbReference type="InterPro" id="IPR001486">
    <property type="entry name" value="Hemoglobin_trunc"/>
</dbReference>
<dbReference type="GO" id="GO:0020037">
    <property type="term" value="F:heme binding"/>
    <property type="evidence" value="ECO:0007669"/>
    <property type="project" value="InterPro"/>
</dbReference>
<dbReference type="Proteomes" id="UP000192917">
    <property type="component" value="Unassembled WGS sequence"/>
</dbReference>